<reference evidence="2" key="1">
    <citation type="submission" date="2021-01" db="EMBL/GenBank/DDBJ databases">
        <authorList>
            <consortium name="Genoscope - CEA"/>
            <person name="William W."/>
        </authorList>
    </citation>
    <scope>NUCLEOTIDE SEQUENCE</scope>
</reference>
<proteinExistence type="predicted"/>
<evidence type="ECO:0000313" key="2">
    <source>
        <dbReference type="EMBL" id="CAD8209236.1"/>
    </source>
</evidence>
<comment type="caution">
    <text evidence="2">The sequence shown here is derived from an EMBL/GenBank/DDBJ whole genome shotgun (WGS) entry which is preliminary data.</text>
</comment>
<dbReference type="EMBL" id="CAJJDP010000148">
    <property type="protein sequence ID" value="CAD8209236.1"/>
    <property type="molecule type" value="Genomic_DNA"/>
</dbReference>
<sequence length="133" mass="16094">MRQFENVHHNDALQLVRNETSLQILKFNTFKSRKIKILNPQLELHQNNYGPQRVFPEEIKTDQLDLWKAYSVKLMINICQYQFEMVTQKRVQMKGCLVYLSKKGKKEFDERNPGYLKKNHKDKKRSKNLIRRK</sequence>
<evidence type="ECO:0000313" key="3">
    <source>
        <dbReference type="Proteomes" id="UP000683925"/>
    </source>
</evidence>
<organism evidence="2 3">
    <name type="scientific">Paramecium octaurelia</name>
    <dbReference type="NCBI Taxonomy" id="43137"/>
    <lineage>
        <taxon>Eukaryota</taxon>
        <taxon>Sar</taxon>
        <taxon>Alveolata</taxon>
        <taxon>Ciliophora</taxon>
        <taxon>Intramacronucleata</taxon>
        <taxon>Oligohymenophorea</taxon>
        <taxon>Peniculida</taxon>
        <taxon>Parameciidae</taxon>
        <taxon>Paramecium</taxon>
    </lineage>
</organism>
<keyword evidence="3" id="KW-1185">Reference proteome</keyword>
<gene>
    <name evidence="2" type="ORF">POCTA_138.1.T1460119</name>
</gene>
<feature type="region of interest" description="Disordered" evidence="1">
    <location>
        <begin position="110"/>
        <end position="133"/>
    </location>
</feature>
<dbReference type="AlphaFoldDB" id="A0A8S1Y4N4"/>
<feature type="compositionally biased region" description="Basic residues" evidence="1">
    <location>
        <begin position="117"/>
        <end position="133"/>
    </location>
</feature>
<protein>
    <submittedName>
        <fullName evidence="2">Uncharacterized protein</fullName>
    </submittedName>
</protein>
<name>A0A8S1Y4N4_PAROT</name>
<accession>A0A8S1Y4N4</accession>
<dbReference type="Proteomes" id="UP000683925">
    <property type="component" value="Unassembled WGS sequence"/>
</dbReference>
<evidence type="ECO:0000256" key="1">
    <source>
        <dbReference type="SAM" id="MobiDB-lite"/>
    </source>
</evidence>